<reference evidence="2" key="1">
    <citation type="journal article" date="2015" name="Int. J. Syst. Evol. Microbiol.">
        <title>Rhizobium alvei sp. nov., isolated from a freshwater river.</title>
        <authorList>
            <person name="Sheu S.Y."/>
            <person name="Huang H.W."/>
            <person name="Young C.C."/>
            <person name="Chen W.M."/>
        </authorList>
    </citation>
    <scope>NUCLEOTIDE SEQUENCE</scope>
    <source>
        <strain evidence="2">TNR-22</strain>
    </source>
</reference>
<dbReference type="PANTHER" id="PTHR38731:SF3">
    <property type="entry name" value="BLL6125 PROTEIN"/>
    <property type="match status" value="1"/>
</dbReference>
<protein>
    <submittedName>
        <fullName evidence="2">FecR family protein</fullName>
    </submittedName>
</protein>
<evidence type="ECO:0000313" key="3">
    <source>
        <dbReference type="Proteomes" id="UP001174932"/>
    </source>
</evidence>
<gene>
    <name evidence="2" type="ORF">Q4481_20085</name>
</gene>
<comment type="caution">
    <text evidence="2">The sequence shown here is derived from an EMBL/GenBank/DDBJ whole genome shotgun (WGS) entry which is preliminary data.</text>
</comment>
<accession>A0ABT8YRM0</accession>
<dbReference type="EMBL" id="JAUOZU010000016">
    <property type="protein sequence ID" value="MDO6966257.1"/>
    <property type="molecule type" value="Genomic_DNA"/>
</dbReference>
<dbReference type="InterPro" id="IPR006860">
    <property type="entry name" value="FecR"/>
</dbReference>
<dbReference type="PANTHER" id="PTHR38731">
    <property type="entry name" value="LIPL45-RELATED LIPOPROTEIN-RELATED"/>
    <property type="match status" value="1"/>
</dbReference>
<dbReference type="PROSITE" id="PS51318">
    <property type="entry name" value="TAT"/>
    <property type="match status" value="1"/>
</dbReference>
<organism evidence="2 3">
    <name type="scientific">Rhizobium alvei</name>
    <dbReference type="NCBI Taxonomy" id="1132659"/>
    <lineage>
        <taxon>Bacteria</taxon>
        <taxon>Pseudomonadati</taxon>
        <taxon>Pseudomonadota</taxon>
        <taxon>Alphaproteobacteria</taxon>
        <taxon>Hyphomicrobiales</taxon>
        <taxon>Rhizobiaceae</taxon>
        <taxon>Rhizobium/Agrobacterium group</taxon>
        <taxon>Rhizobium</taxon>
    </lineage>
</organism>
<sequence length="219" mass="23530">MQDIDQFHKIVALRRREILAGAAALAVANGLPARASQAIGSLIDARGMVLKRQNDVETQIASGAELIDNDLVATREESFASMSLGADTKILMGPNTEVLLDTFLAEQGGTLELVSGDMVFDRPEGLPKIDLTIRTTFGQIGVRGTKFFTGRSRGNFAVFVEHGQVEISSGETVRRIGAGEGVDIATDAKTRSLFGSDMSETKTWGKARIDEAYKKVGLL</sequence>
<evidence type="ECO:0000313" key="2">
    <source>
        <dbReference type="EMBL" id="MDO6966257.1"/>
    </source>
</evidence>
<keyword evidence="3" id="KW-1185">Reference proteome</keyword>
<dbReference type="RefSeq" id="WP_304378176.1">
    <property type="nucleotide sequence ID" value="NZ_JAUOZU010000016.1"/>
</dbReference>
<reference evidence="2" key="2">
    <citation type="submission" date="2023-07" db="EMBL/GenBank/DDBJ databases">
        <authorList>
            <person name="Shen H."/>
        </authorList>
    </citation>
    <scope>NUCLEOTIDE SEQUENCE</scope>
    <source>
        <strain evidence="2">TNR-22</strain>
    </source>
</reference>
<feature type="domain" description="FecR protein" evidence="1">
    <location>
        <begin position="71"/>
        <end position="166"/>
    </location>
</feature>
<dbReference type="InterPro" id="IPR006311">
    <property type="entry name" value="TAT_signal"/>
</dbReference>
<dbReference type="Pfam" id="PF04773">
    <property type="entry name" value="FecR"/>
    <property type="match status" value="1"/>
</dbReference>
<dbReference type="Proteomes" id="UP001174932">
    <property type="component" value="Unassembled WGS sequence"/>
</dbReference>
<name>A0ABT8YRM0_9HYPH</name>
<proteinExistence type="predicted"/>
<evidence type="ECO:0000259" key="1">
    <source>
        <dbReference type="Pfam" id="PF04773"/>
    </source>
</evidence>
<dbReference type="Gene3D" id="2.60.120.1440">
    <property type="match status" value="1"/>
</dbReference>